<gene>
    <name evidence="1" type="ORF">AA309_09390</name>
</gene>
<reference evidence="1 2" key="1">
    <citation type="submission" date="2015-05" db="EMBL/GenBank/DDBJ databases">
        <title>Draft genome sequence of Microvirga vignae strain BR3299, a novel nitrogen fixing bacteria isolated from Brazil semi-aired region.</title>
        <authorList>
            <person name="Zilli J.E."/>
            <person name="Passos S.R."/>
            <person name="Leite J."/>
            <person name="Baldani J.I."/>
            <person name="Xavier G.R."/>
            <person name="Rumjaneck N.G."/>
            <person name="Simoes-Araujo J.L."/>
        </authorList>
    </citation>
    <scope>NUCLEOTIDE SEQUENCE [LARGE SCALE GENOMIC DNA]</scope>
    <source>
        <strain evidence="1 2">BR3299</strain>
    </source>
</reference>
<sequence>MNTAVLSSVYAGQVRTPSTFSLIVKTMMSALAESRARSAARELRRHETLMADLGRRQDHSADFLIQSNDLPFKI</sequence>
<dbReference type="EMBL" id="LCYG01000020">
    <property type="protein sequence ID" value="KLK93508.1"/>
    <property type="molecule type" value="Genomic_DNA"/>
</dbReference>
<accession>A0A0H1RE99</accession>
<dbReference type="AlphaFoldDB" id="A0A0H1RE99"/>
<evidence type="ECO:0000313" key="1">
    <source>
        <dbReference type="EMBL" id="KLK93508.1"/>
    </source>
</evidence>
<protein>
    <submittedName>
        <fullName evidence="1">Uncharacterized protein</fullName>
    </submittedName>
</protein>
<dbReference type="RefSeq" id="WP_047188716.1">
    <property type="nucleotide sequence ID" value="NZ_LCYG01000020.1"/>
</dbReference>
<dbReference type="PATRIC" id="fig|1225564.3.peg.2507"/>
<name>A0A0H1RE99_9HYPH</name>
<keyword evidence="2" id="KW-1185">Reference proteome</keyword>
<comment type="caution">
    <text evidence="1">The sequence shown here is derived from an EMBL/GenBank/DDBJ whole genome shotgun (WGS) entry which is preliminary data.</text>
</comment>
<organism evidence="1 2">
    <name type="scientific">Microvirga vignae</name>
    <dbReference type="NCBI Taxonomy" id="1225564"/>
    <lineage>
        <taxon>Bacteria</taxon>
        <taxon>Pseudomonadati</taxon>
        <taxon>Pseudomonadota</taxon>
        <taxon>Alphaproteobacteria</taxon>
        <taxon>Hyphomicrobiales</taxon>
        <taxon>Methylobacteriaceae</taxon>
        <taxon>Microvirga</taxon>
    </lineage>
</organism>
<dbReference type="Proteomes" id="UP000035489">
    <property type="component" value="Unassembled WGS sequence"/>
</dbReference>
<evidence type="ECO:0000313" key="2">
    <source>
        <dbReference type="Proteomes" id="UP000035489"/>
    </source>
</evidence>
<proteinExistence type="predicted"/>